<dbReference type="PANTHER" id="PTHR47473">
    <property type="entry name" value="BTA1P"/>
    <property type="match status" value="1"/>
</dbReference>
<dbReference type="Gene3D" id="3.40.50.150">
    <property type="entry name" value="Vaccinia Virus protein VP39"/>
    <property type="match status" value="1"/>
</dbReference>
<dbReference type="InterPro" id="IPR021829">
    <property type="entry name" value="DUF3419"/>
</dbReference>
<reference evidence="2" key="1">
    <citation type="submission" date="2016-06" db="EMBL/GenBank/DDBJ databases">
        <title>Draft Genome sequence of the fungus Inonotus baumii.</title>
        <authorList>
            <person name="Zhu H."/>
            <person name="Lin W."/>
        </authorList>
    </citation>
    <scope>NUCLEOTIDE SEQUENCE</scope>
    <source>
        <strain evidence="2">821</strain>
    </source>
</reference>
<organism evidence="2 3">
    <name type="scientific">Sanghuangporus baumii</name>
    <name type="common">Phellinus baumii</name>
    <dbReference type="NCBI Taxonomy" id="108892"/>
    <lineage>
        <taxon>Eukaryota</taxon>
        <taxon>Fungi</taxon>
        <taxon>Dikarya</taxon>
        <taxon>Basidiomycota</taxon>
        <taxon>Agaricomycotina</taxon>
        <taxon>Agaricomycetes</taxon>
        <taxon>Hymenochaetales</taxon>
        <taxon>Hymenochaetaceae</taxon>
        <taxon>Sanghuangporus</taxon>
    </lineage>
</organism>
<evidence type="ECO:0000313" key="2">
    <source>
        <dbReference type="EMBL" id="OCB86830.1"/>
    </source>
</evidence>
<dbReference type="AlphaFoldDB" id="A0A9Q5HVM0"/>
<dbReference type="CDD" id="cd02440">
    <property type="entry name" value="AdoMet_MTases"/>
    <property type="match status" value="1"/>
</dbReference>
<keyword evidence="2" id="KW-0808">Transferase</keyword>
<name>A0A9Q5HVM0_SANBA</name>
<sequence>MVGLANIRMLWNAIIAPTGGKGQQERMNNFYKGQADVYDATRKDLLRGRRTMLRLAAAHLLGSRKSEQQGRLVWVDVGGGTGHNIEAMDAFIPIDTFDAIYLVDICQPLLRVAEERFAFHRWTNIHVIHQDAASFVLPEIDDGAISLVTFSYSLTMAIKIPDFYSVLDRISSFLAPEGLIGVADFYSSGNIFQWPASVVDVDRACGGFSHWFWQIWFYFDNITLGSQRREYLEYKFQTVKVFNGRNKFLLRSFIRIPYYIWLGKLTSTPTRSILAPVNPVHQERLESLFSMTPWRTLYSPKPWHVYMNRNLNTITSWDPSEDMKYLEPGPNDSILTVTSAGDNVLHYALQAQFQSIHCVDTNPCQNHLLELKMASLKTLSHELVFSMFGHGHVESFHEILDLKLSPYLSAPSYQYWRANVHMFASETPLYTHGFSGLARRIIDALFRVTGRSSDVERLFKASTINEQVYIWSNRIRSIILNRLIVSLLFCRWFSRHALKVSENQRNVLLAEGTIHGYVKDTMDPVLSSKLLKDEGYHYLMMLSGHYSPTSCPSYLTREGFDSLRADNGKRMDPIRIYTDTIAGTLQTMSNSSISRVILMDHLDHFSADSADVEEMIQHLHSVLKPGGFILLRSVARTPWYIALFASVGFESYCLKVRKPGGKEALDHVNAYASFWKFEKIRLDLESIVIFVITSNNAGFFHPYSVDDSLAVGTMLRDARASGGHQG</sequence>
<gene>
    <name evidence="2" type="ORF">A7U60_g6003</name>
</gene>
<evidence type="ECO:0000313" key="3">
    <source>
        <dbReference type="Proteomes" id="UP000757232"/>
    </source>
</evidence>
<protein>
    <submittedName>
        <fullName evidence="2">S-adenosyl-L-methionine-dependent methyltransferase</fullName>
    </submittedName>
</protein>
<dbReference type="Pfam" id="PF11899">
    <property type="entry name" value="DUF3419"/>
    <property type="match status" value="1"/>
</dbReference>
<dbReference type="Proteomes" id="UP000757232">
    <property type="component" value="Unassembled WGS sequence"/>
</dbReference>
<comment type="caution">
    <text evidence="2">The sequence shown here is derived from an EMBL/GenBank/DDBJ whole genome shotgun (WGS) entry which is preliminary data.</text>
</comment>
<feature type="domain" description="Methyltransferase" evidence="1">
    <location>
        <begin position="75"/>
        <end position="178"/>
    </location>
</feature>
<keyword evidence="3" id="KW-1185">Reference proteome</keyword>
<dbReference type="SUPFAM" id="SSF53335">
    <property type="entry name" value="S-adenosyl-L-methionine-dependent methyltransferases"/>
    <property type="match status" value="2"/>
</dbReference>
<dbReference type="EMBL" id="LNZH02000198">
    <property type="protein sequence ID" value="OCB86830.1"/>
    <property type="molecule type" value="Genomic_DNA"/>
</dbReference>
<dbReference type="GO" id="GO:0032259">
    <property type="term" value="P:methylation"/>
    <property type="evidence" value="ECO:0007669"/>
    <property type="project" value="UniProtKB-KW"/>
</dbReference>
<proteinExistence type="predicted"/>
<dbReference type="Pfam" id="PF13649">
    <property type="entry name" value="Methyltransf_25"/>
    <property type="match status" value="1"/>
</dbReference>
<accession>A0A9Q5HVM0</accession>
<dbReference type="PANTHER" id="PTHR47473:SF1">
    <property type="entry name" value="METHYLTRANSFERASE DOMAIN-CONTAINING PROTEIN"/>
    <property type="match status" value="1"/>
</dbReference>
<dbReference type="GO" id="GO:0008168">
    <property type="term" value="F:methyltransferase activity"/>
    <property type="evidence" value="ECO:0007669"/>
    <property type="project" value="UniProtKB-KW"/>
</dbReference>
<dbReference type="InterPro" id="IPR029063">
    <property type="entry name" value="SAM-dependent_MTases_sf"/>
</dbReference>
<dbReference type="InterPro" id="IPR041698">
    <property type="entry name" value="Methyltransf_25"/>
</dbReference>
<dbReference type="OrthoDB" id="10253390at2759"/>
<evidence type="ECO:0000259" key="1">
    <source>
        <dbReference type="Pfam" id="PF13649"/>
    </source>
</evidence>
<keyword evidence="2" id="KW-0489">Methyltransferase</keyword>